<evidence type="ECO:0000256" key="8">
    <source>
        <dbReference type="ARBA" id="ARBA00023295"/>
    </source>
</evidence>
<dbReference type="AlphaFoldDB" id="A0A146G8Q4"/>
<comment type="cofactor">
    <cofactor evidence="12">
        <name>NAD(+)</name>
        <dbReference type="ChEBI" id="CHEBI:57540"/>
    </cofactor>
    <text evidence="12">Binds 1 NAD(+) per subunit.</text>
</comment>
<dbReference type="InterPro" id="IPR053715">
    <property type="entry name" value="GH4_Enzyme_sf"/>
</dbReference>
<dbReference type="GO" id="GO:0016616">
    <property type="term" value="F:oxidoreductase activity, acting on the CH-OH group of donors, NAD or NADP as acceptor"/>
    <property type="evidence" value="ECO:0007669"/>
    <property type="project" value="InterPro"/>
</dbReference>
<keyword evidence="5 12" id="KW-0520">NAD</keyword>
<name>A0A146G8Q4_TERSA</name>
<dbReference type="Pfam" id="PF11975">
    <property type="entry name" value="Glyco_hydro_4C"/>
    <property type="match status" value="1"/>
</dbReference>
<dbReference type="InterPro" id="IPR015955">
    <property type="entry name" value="Lactate_DH/Glyco_Ohase_4_C"/>
</dbReference>
<dbReference type="OrthoDB" id="9808275at2"/>
<evidence type="ECO:0000256" key="4">
    <source>
        <dbReference type="ARBA" id="ARBA00022801"/>
    </source>
</evidence>
<keyword evidence="10" id="KW-0170">Cobalt</keyword>
<evidence type="ECO:0000313" key="15">
    <source>
        <dbReference type="Proteomes" id="UP000076023"/>
    </source>
</evidence>
<evidence type="ECO:0000256" key="6">
    <source>
        <dbReference type="ARBA" id="ARBA00023211"/>
    </source>
</evidence>
<dbReference type="InterPro" id="IPR022616">
    <property type="entry name" value="Glyco_hydro_4_C"/>
</dbReference>
<evidence type="ECO:0000256" key="5">
    <source>
        <dbReference type="ARBA" id="ARBA00023027"/>
    </source>
</evidence>
<evidence type="ECO:0000256" key="11">
    <source>
        <dbReference type="PIRSR" id="PIRSR601088-4"/>
    </source>
</evidence>
<dbReference type="RefSeq" id="WP_084400397.1">
    <property type="nucleotide sequence ID" value="NZ_BDCO01000002.1"/>
</dbReference>
<sequence length="476" mass="52219">MAKPSSKKSLGHAEHSKAAHTHSLAGEFLRPIKITMLGAGSGFTPKLVNDVLRTPGNKGGVIALVDIDLKRLSAMKRLIGKVIDLVGAKGWKVIASPDRRAMLKGSDYIVNCIEVSGLECVRHDNDIPAKYGVSQCIGDTIGPGGLFKALRTIPVWLAALRDAEELCPEAIVLNYTNPMNMLCLAAQRTSAMSVVGLCHSVQGTSHLLSKRAGIPYDAMEWECAGINHLAWFVKLRHQGKDLYPLLKKLAEQDIAGKPSNPDDVGDIVRKDMMLHFGAFITESSGHLSEYLPYYRKRPEILEKYGRSGYDGETSFYADNWPTWRKNADASREAMLKGKESITWDRTWEYASWIIEAREKDSPFRIHGNVSNNVEGSGALITNLPASGCVEVACMVDRNGINPTRFGALPPQMAALCASNMSMFELGATAAIERSKEAAIYALMLDPLTAAMCSPAEIKKMTLELFEAEKSFLPKYK</sequence>
<dbReference type="EMBL" id="BDCO01000002">
    <property type="protein sequence ID" value="GAT33663.1"/>
    <property type="molecule type" value="Genomic_DNA"/>
</dbReference>
<dbReference type="CDD" id="cd05297">
    <property type="entry name" value="GH4_alpha_glucosidase_galactosidase"/>
    <property type="match status" value="1"/>
</dbReference>
<dbReference type="SUPFAM" id="SSF51735">
    <property type="entry name" value="NAD(P)-binding Rossmann-fold domains"/>
    <property type="match status" value="1"/>
</dbReference>
<evidence type="ECO:0000256" key="10">
    <source>
        <dbReference type="PIRSR" id="PIRSR601088-3"/>
    </source>
</evidence>
<keyword evidence="7" id="KW-0119">Carbohydrate metabolism</keyword>
<dbReference type="PANTHER" id="PTHR32092:SF6">
    <property type="entry name" value="ALPHA-GALACTOSIDASE"/>
    <property type="match status" value="1"/>
</dbReference>
<proteinExistence type="inferred from homology"/>
<keyword evidence="15" id="KW-1185">Reference proteome</keyword>
<comment type="caution">
    <text evidence="14">The sequence shown here is derived from an EMBL/GenBank/DDBJ whole genome shotgun (WGS) entry which is preliminary data.</text>
</comment>
<feature type="domain" description="Glycosyl hydrolase family 4 C-terminal" evidence="13">
    <location>
        <begin position="223"/>
        <end position="448"/>
    </location>
</feature>
<gene>
    <name evidence="14" type="ORF">TSACC_22080</name>
</gene>
<feature type="site" description="Increases basicity of active site Tyr" evidence="11">
    <location>
        <position position="139"/>
    </location>
</feature>
<evidence type="ECO:0000256" key="7">
    <source>
        <dbReference type="ARBA" id="ARBA00023277"/>
    </source>
</evidence>
<keyword evidence="10" id="KW-0408">Iron</keyword>
<dbReference type="Pfam" id="PF02056">
    <property type="entry name" value="Glyco_hydro_4"/>
    <property type="match status" value="1"/>
</dbReference>
<comment type="cofactor">
    <cofactor evidence="1">
        <name>Mn(2+)</name>
        <dbReference type="ChEBI" id="CHEBI:29035"/>
    </cofactor>
</comment>
<dbReference type="PRINTS" id="PR00732">
    <property type="entry name" value="GLHYDRLASE4"/>
</dbReference>
<dbReference type="GO" id="GO:0005975">
    <property type="term" value="P:carbohydrate metabolic process"/>
    <property type="evidence" value="ECO:0007669"/>
    <property type="project" value="InterPro"/>
</dbReference>
<evidence type="ECO:0000256" key="12">
    <source>
        <dbReference type="RuleBase" id="RU361152"/>
    </source>
</evidence>
<dbReference type="InParanoid" id="A0A146G8Q4"/>
<protein>
    <submittedName>
        <fullName evidence="14">Alpha-galactosidase</fullName>
    </submittedName>
</protein>
<dbReference type="FunCoup" id="A0A146G8Q4">
    <property type="interactions" value="40"/>
</dbReference>
<keyword evidence="6 10" id="KW-0464">Manganese</keyword>
<evidence type="ECO:0000256" key="3">
    <source>
        <dbReference type="ARBA" id="ARBA00022723"/>
    </source>
</evidence>
<dbReference type="InterPro" id="IPR036291">
    <property type="entry name" value="NAD(P)-bd_dom_sf"/>
</dbReference>
<reference evidence="15" key="1">
    <citation type="journal article" date="2017" name="Genome Announc.">
        <title>Draft Genome Sequence of Terrimicrobium sacchariphilum NM-5T, a Facultative Anaerobic Soil Bacterium of the Class Spartobacteria.</title>
        <authorList>
            <person name="Qiu Y.L."/>
            <person name="Tourlousse D.M."/>
            <person name="Matsuura N."/>
            <person name="Ohashi A."/>
            <person name="Sekiguchi Y."/>
        </authorList>
    </citation>
    <scope>NUCLEOTIDE SEQUENCE [LARGE SCALE GENOMIC DNA]</scope>
    <source>
        <strain evidence="15">NM-5</strain>
    </source>
</reference>
<evidence type="ECO:0000256" key="1">
    <source>
        <dbReference type="ARBA" id="ARBA00001936"/>
    </source>
</evidence>
<dbReference type="Proteomes" id="UP000076023">
    <property type="component" value="Unassembled WGS sequence"/>
</dbReference>
<keyword evidence="8 12" id="KW-0326">Glycosidase</keyword>
<dbReference type="Gene3D" id="3.90.1820.10">
    <property type="entry name" value="AglA-like glucosidase"/>
    <property type="match status" value="1"/>
</dbReference>
<dbReference type="InterPro" id="IPR001088">
    <property type="entry name" value="Glyco_hydro_4"/>
</dbReference>
<keyword evidence="3 10" id="KW-0479">Metal-binding</keyword>
<dbReference type="GO" id="GO:0046872">
    <property type="term" value="F:metal ion binding"/>
    <property type="evidence" value="ECO:0007669"/>
    <property type="project" value="UniProtKB-KW"/>
</dbReference>
<evidence type="ECO:0000259" key="13">
    <source>
        <dbReference type="Pfam" id="PF11975"/>
    </source>
</evidence>
<dbReference type="PANTHER" id="PTHR32092">
    <property type="entry name" value="6-PHOSPHO-BETA-GLUCOSIDASE-RELATED"/>
    <property type="match status" value="1"/>
</dbReference>
<comment type="similarity">
    <text evidence="2 12">Belongs to the glycosyl hydrolase 4 family.</text>
</comment>
<feature type="binding site" evidence="9">
    <location>
        <position position="177"/>
    </location>
    <ligand>
        <name>substrate</name>
    </ligand>
</feature>
<accession>A0A146G8Q4</accession>
<dbReference type="SUPFAM" id="SSF56327">
    <property type="entry name" value="LDH C-terminal domain-like"/>
    <property type="match status" value="1"/>
</dbReference>
<organism evidence="14 15">
    <name type="scientific">Terrimicrobium sacchariphilum</name>
    <dbReference type="NCBI Taxonomy" id="690879"/>
    <lineage>
        <taxon>Bacteria</taxon>
        <taxon>Pseudomonadati</taxon>
        <taxon>Verrucomicrobiota</taxon>
        <taxon>Terrimicrobiia</taxon>
        <taxon>Terrimicrobiales</taxon>
        <taxon>Terrimicrobiaceae</taxon>
        <taxon>Terrimicrobium</taxon>
    </lineage>
</organism>
<dbReference type="STRING" id="690879.TSACC_22080"/>
<keyword evidence="4 12" id="KW-0378">Hydrolase</keyword>
<keyword evidence="10" id="KW-0533">Nickel</keyword>
<feature type="binding site" evidence="10">
    <location>
        <position position="198"/>
    </location>
    <ligand>
        <name>Mn(2+)</name>
        <dbReference type="ChEBI" id="CHEBI:29035"/>
    </ligand>
</feature>
<feature type="binding site" evidence="10">
    <location>
        <position position="228"/>
    </location>
    <ligand>
        <name>Mn(2+)</name>
        <dbReference type="ChEBI" id="CHEBI:29035"/>
    </ligand>
</feature>
<dbReference type="GO" id="GO:0004553">
    <property type="term" value="F:hydrolase activity, hydrolyzing O-glycosyl compounds"/>
    <property type="evidence" value="ECO:0007669"/>
    <property type="project" value="InterPro"/>
</dbReference>
<evidence type="ECO:0000313" key="14">
    <source>
        <dbReference type="EMBL" id="GAT33663.1"/>
    </source>
</evidence>
<evidence type="ECO:0000256" key="9">
    <source>
        <dbReference type="PIRSR" id="PIRSR601088-2"/>
    </source>
</evidence>
<evidence type="ECO:0000256" key="2">
    <source>
        <dbReference type="ARBA" id="ARBA00010141"/>
    </source>
</evidence>